<keyword evidence="6" id="KW-1185">Reference proteome</keyword>
<gene>
    <name evidence="5" type="primary">LIP_2</name>
    <name evidence="5" type="ORF">LSUE1_G001424</name>
</gene>
<comment type="caution">
    <text evidence="5">The sequence shown here is derived from an EMBL/GenBank/DDBJ whole genome shotgun (WGS) entry which is preliminary data.</text>
</comment>
<dbReference type="SUPFAM" id="SSF53474">
    <property type="entry name" value="alpha/beta-Hydrolases"/>
    <property type="match status" value="1"/>
</dbReference>
<evidence type="ECO:0000259" key="4">
    <source>
        <dbReference type="Pfam" id="PF01764"/>
    </source>
</evidence>
<dbReference type="EMBL" id="QGMK01000280">
    <property type="protein sequence ID" value="TVY82749.1"/>
    <property type="molecule type" value="Genomic_DNA"/>
</dbReference>
<dbReference type="OrthoDB" id="426718at2759"/>
<name>A0A8T9CAE5_9HELO</name>
<organism evidence="5 6">
    <name type="scientific">Lachnellula suecica</name>
    <dbReference type="NCBI Taxonomy" id="602035"/>
    <lineage>
        <taxon>Eukaryota</taxon>
        <taxon>Fungi</taxon>
        <taxon>Dikarya</taxon>
        <taxon>Ascomycota</taxon>
        <taxon>Pezizomycotina</taxon>
        <taxon>Leotiomycetes</taxon>
        <taxon>Helotiales</taxon>
        <taxon>Lachnaceae</taxon>
        <taxon>Lachnellula</taxon>
    </lineage>
</organism>
<dbReference type="CDD" id="cd00519">
    <property type="entry name" value="Lipase_3"/>
    <property type="match status" value="1"/>
</dbReference>
<evidence type="ECO:0000256" key="3">
    <source>
        <dbReference type="ARBA" id="ARBA00048461"/>
    </source>
</evidence>
<dbReference type="AlphaFoldDB" id="A0A8T9CAE5"/>
<dbReference type="Gene3D" id="3.40.50.1820">
    <property type="entry name" value="alpha/beta hydrolase"/>
    <property type="match status" value="1"/>
</dbReference>
<dbReference type="InterPro" id="IPR002921">
    <property type="entry name" value="Fungal_lipase-type"/>
</dbReference>
<evidence type="ECO:0000256" key="1">
    <source>
        <dbReference type="ARBA" id="ARBA00043996"/>
    </source>
</evidence>
<sequence>CNVADVGPWTCISDSCSEVEAAEATSTTEFLDEVLDIACFVAVDPTNKLVVVAFRGTDTLRNWLEDILFLRVACSFGSGCTAHAGFLLSWASVQSDVFDGVASAVASNPEYEIIVTGHSLGGAIATLAGASLRDAGYLCDIYTYGSPRIGNDVFANDVTAQAGSEYRVTHFDDPVPRLPPILDSDMSAPSIGSQMGLPPRTITRLPILKYVKESQIRSATRGLEDSM</sequence>
<dbReference type="Proteomes" id="UP000469558">
    <property type="component" value="Unassembled WGS sequence"/>
</dbReference>
<comment type="catalytic activity">
    <reaction evidence="2">
        <text>a diacylglycerol + H2O = a monoacylglycerol + a fatty acid + H(+)</text>
        <dbReference type="Rhea" id="RHEA:32731"/>
        <dbReference type="ChEBI" id="CHEBI:15377"/>
        <dbReference type="ChEBI" id="CHEBI:15378"/>
        <dbReference type="ChEBI" id="CHEBI:17408"/>
        <dbReference type="ChEBI" id="CHEBI:18035"/>
        <dbReference type="ChEBI" id="CHEBI:28868"/>
    </reaction>
</comment>
<dbReference type="PANTHER" id="PTHR45856">
    <property type="entry name" value="ALPHA/BETA-HYDROLASES SUPERFAMILY PROTEIN"/>
    <property type="match status" value="1"/>
</dbReference>
<dbReference type="GO" id="GO:0006629">
    <property type="term" value="P:lipid metabolic process"/>
    <property type="evidence" value="ECO:0007669"/>
    <property type="project" value="InterPro"/>
</dbReference>
<feature type="domain" description="Fungal lipase-type" evidence="4">
    <location>
        <begin position="51"/>
        <end position="181"/>
    </location>
</feature>
<proteinExistence type="inferred from homology"/>
<dbReference type="InterPro" id="IPR051218">
    <property type="entry name" value="Sec_MonoDiacylglyc_Lipase"/>
</dbReference>
<evidence type="ECO:0000313" key="5">
    <source>
        <dbReference type="EMBL" id="TVY82749.1"/>
    </source>
</evidence>
<comment type="catalytic activity">
    <reaction evidence="3">
        <text>a monoacylglycerol + H2O = glycerol + a fatty acid + H(+)</text>
        <dbReference type="Rhea" id="RHEA:15245"/>
        <dbReference type="ChEBI" id="CHEBI:15377"/>
        <dbReference type="ChEBI" id="CHEBI:15378"/>
        <dbReference type="ChEBI" id="CHEBI:17408"/>
        <dbReference type="ChEBI" id="CHEBI:17754"/>
        <dbReference type="ChEBI" id="CHEBI:28868"/>
    </reaction>
</comment>
<evidence type="ECO:0000256" key="2">
    <source>
        <dbReference type="ARBA" id="ARBA00047591"/>
    </source>
</evidence>
<dbReference type="PANTHER" id="PTHR45856:SF11">
    <property type="entry name" value="FUNGAL LIPASE-LIKE DOMAIN-CONTAINING PROTEIN"/>
    <property type="match status" value="1"/>
</dbReference>
<accession>A0A8T9CAE5</accession>
<feature type="non-terminal residue" evidence="5">
    <location>
        <position position="1"/>
    </location>
</feature>
<reference evidence="5 6" key="1">
    <citation type="submission" date="2018-05" db="EMBL/GenBank/DDBJ databases">
        <title>Genome sequencing and assembly of the regulated plant pathogen Lachnellula willkommii and related sister species for the development of diagnostic species identification markers.</title>
        <authorList>
            <person name="Giroux E."/>
            <person name="Bilodeau G."/>
        </authorList>
    </citation>
    <scope>NUCLEOTIDE SEQUENCE [LARGE SCALE GENOMIC DNA]</scope>
    <source>
        <strain evidence="5 6">CBS 268.59</strain>
    </source>
</reference>
<evidence type="ECO:0000313" key="6">
    <source>
        <dbReference type="Proteomes" id="UP000469558"/>
    </source>
</evidence>
<dbReference type="InterPro" id="IPR029058">
    <property type="entry name" value="AB_hydrolase_fold"/>
</dbReference>
<protein>
    <submittedName>
        <fullName evidence="5">Lipase</fullName>
    </submittedName>
</protein>
<comment type="similarity">
    <text evidence="1">Belongs to the AB hydrolase superfamily. Lipase family. Class 3 subfamily.</text>
</comment>
<dbReference type="Pfam" id="PF01764">
    <property type="entry name" value="Lipase_3"/>
    <property type="match status" value="1"/>
</dbReference>